<evidence type="ECO:0000313" key="2">
    <source>
        <dbReference type="EMBL" id="KWZ79125.1"/>
    </source>
</evidence>
<accession>A0A133KHV8</accession>
<dbReference type="STRING" id="33036.HMPREF3200_00183"/>
<name>A0A133KHV8_9FIRM</name>
<keyword evidence="1" id="KW-0812">Transmembrane</keyword>
<keyword evidence="3" id="KW-1185">Reference proteome</keyword>
<dbReference type="AlphaFoldDB" id="A0A133KHV8"/>
<evidence type="ECO:0000256" key="1">
    <source>
        <dbReference type="SAM" id="Phobius"/>
    </source>
</evidence>
<organism evidence="2 3">
    <name type="scientific">Anaerococcus tetradius</name>
    <dbReference type="NCBI Taxonomy" id="33036"/>
    <lineage>
        <taxon>Bacteria</taxon>
        <taxon>Bacillati</taxon>
        <taxon>Bacillota</taxon>
        <taxon>Tissierellia</taxon>
        <taxon>Tissierellales</taxon>
        <taxon>Peptoniphilaceae</taxon>
        <taxon>Anaerococcus</taxon>
    </lineage>
</organism>
<keyword evidence="1" id="KW-0472">Membrane</keyword>
<comment type="caution">
    <text evidence="2">The sequence shown here is derived from an EMBL/GenBank/DDBJ whole genome shotgun (WGS) entry which is preliminary data.</text>
</comment>
<dbReference type="Proteomes" id="UP000070383">
    <property type="component" value="Unassembled WGS sequence"/>
</dbReference>
<feature type="transmembrane region" description="Helical" evidence="1">
    <location>
        <begin position="27"/>
        <end position="45"/>
    </location>
</feature>
<dbReference type="PATRIC" id="fig|33036.3.peg.186"/>
<protein>
    <submittedName>
        <fullName evidence="2">Uncharacterized protein</fullName>
    </submittedName>
</protein>
<dbReference type="EMBL" id="LRPM01000005">
    <property type="protein sequence ID" value="KWZ79125.1"/>
    <property type="molecule type" value="Genomic_DNA"/>
</dbReference>
<reference evidence="3" key="1">
    <citation type="submission" date="2016-01" db="EMBL/GenBank/DDBJ databases">
        <authorList>
            <person name="Mitreva M."/>
            <person name="Pepin K.H."/>
            <person name="Mihindukulasuriya K.A."/>
            <person name="Fulton R."/>
            <person name="Fronick C."/>
            <person name="O'Laughlin M."/>
            <person name="Miner T."/>
            <person name="Herter B."/>
            <person name="Rosa B.A."/>
            <person name="Cordes M."/>
            <person name="Tomlinson C."/>
            <person name="Wollam A."/>
            <person name="Palsikar V.B."/>
            <person name="Mardis E.R."/>
            <person name="Wilson R.K."/>
        </authorList>
    </citation>
    <scope>NUCLEOTIDE SEQUENCE [LARGE SCALE GENOMIC DNA]</scope>
    <source>
        <strain evidence="3">MJR8151</strain>
    </source>
</reference>
<gene>
    <name evidence="2" type="ORF">HMPREF3200_00183</name>
</gene>
<proteinExistence type="predicted"/>
<sequence>MDDNYIREKKRDAERRHRRKIRRRRKMIIRILVLLFIIFAVFFSYKKLISSNKKQVGMIQTAIKNDDEEFFSKKMDRMAVIMDVLKKSYSKDEKENKEFYQAVFSNLSIKYIEEKSVEGGKEVSLEIENVNYIDVYKALGEDKSHEAYMKALKNKDAPRKKARVSIFIRDKIFSKKIYESRPFVNAILGGALDYAK</sequence>
<evidence type="ECO:0000313" key="3">
    <source>
        <dbReference type="Proteomes" id="UP000070383"/>
    </source>
</evidence>
<dbReference type="OrthoDB" id="1690128at2"/>
<keyword evidence="1" id="KW-1133">Transmembrane helix</keyword>